<proteinExistence type="inferred from homology"/>
<dbReference type="AlphaFoldDB" id="A0A6A7Y7E3"/>
<dbReference type="InterPro" id="IPR050107">
    <property type="entry name" value="ABC_carbohydrate_import_ATPase"/>
</dbReference>
<keyword evidence="6" id="KW-1185">Reference proteome</keyword>
<dbReference type="GO" id="GO:0005524">
    <property type="term" value="F:ATP binding"/>
    <property type="evidence" value="ECO:0007669"/>
    <property type="project" value="UniProtKB-KW"/>
</dbReference>
<organism evidence="5 6">
    <name type="scientific">Segnochrobactrum spirostomi</name>
    <dbReference type="NCBI Taxonomy" id="2608987"/>
    <lineage>
        <taxon>Bacteria</taxon>
        <taxon>Pseudomonadati</taxon>
        <taxon>Pseudomonadota</taxon>
        <taxon>Alphaproteobacteria</taxon>
        <taxon>Hyphomicrobiales</taxon>
        <taxon>Segnochrobactraceae</taxon>
        <taxon>Segnochrobactrum</taxon>
    </lineage>
</organism>
<dbReference type="PROSITE" id="PS50893">
    <property type="entry name" value="ABC_TRANSPORTER_2"/>
    <property type="match status" value="1"/>
</dbReference>
<dbReference type="CDD" id="cd03216">
    <property type="entry name" value="ABC_Carb_Monos_I"/>
    <property type="match status" value="1"/>
</dbReference>
<evidence type="ECO:0000313" key="5">
    <source>
        <dbReference type="EMBL" id="MQT15224.1"/>
    </source>
</evidence>
<dbReference type="SUPFAM" id="SSF52540">
    <property type="entry name" value="P-loop containing nucleoside triphosphate hydrolases"/>
    <property type="match status" value="1"/>
</dbReference>
<comment type="caution">
    <text evidence="5">The sequence shown here is derived from an EMBL/GenBank/DDBJ whole genome shotgun (WGS) entry which is preliminary data.</text>
</comment>
<keyword evidence="3 5" id="KW-0067">ATP-binding</keyword>
<gene>
    <name evidence="5" type="ORF">F0357_21695</name>
</gene>
<dbReference type="InterPro" id="IPR027417">
    <property type="entry name" value="P-loop_NTPase"/>
</dbReference>
<sequence length="274" mass="29795">MGSAAQAEAAPIVELDRVGKAFGIVVALQDISIAVRPGEVHCLLGDNGAGKSTLIKILSGVHQPTSGEMRVDGVRTVFDTPRQALDKGIATVFQDLAMIPLMSITRNFFLGREPTRGRFITRRLDMRRANEIVFDELNRMGINVRDPEQAVGTLSGGERQCVAIARAVYHGARVLILDEPTSALGVHQASIVLRYIAQARSRGIGVVFITHNIHHAYPIGDVFTLLNRGRVHGTFRKAEITETEVLELMAGRRDLQHLHAELARAPASPPAAAH</sequence>
<dbReference type="RefSeq" id="WP_153489960.1">
    <property type="nucleotide sequence ID" value="NZ_VWNA01000003.1"/>
</dbReference>
<dbReference type="PROSITE" id="PS00211">
    <property type="entry name" value="ABC_TRANSPORTER_1"/>
    <property type="match status" value="1"/>
</dbReference>
<evidence type="ECO:0000259" key="4">
    <source>
        <dbReference type="PROSITE" id="PS50893"/>
    </source>
</evidence>
<reference evidence="5 6" key="1">
    <citation type="submission" date="2019-09" db="EMBL/GenBank/DDBJ databases">
        <title>Segnochrobactrum spirostomi gen. nov., sp. nov., isolated from the ciliate Spirostomum cf. yagiui and description of a novel family, Segnochrobactraceae fam. nov. within the order Rhizobiales of the class Alphaproteobacteria.</title>
        <authorList>
            <person name="Akter S."/>
            <person name="Shazib S.U.A."/>
            <person name="Shin M.K."/>
        </authorList>
    </citation>
    <scope>NUCLEOTIDE SEQUENCE [LARGE SCALE GENOMIC DNA]</scope>
    <source>
        <strain evidence="5 6">Sp-1</strain>
    </source>
</reference>
<keyword evidence="2" id="KW-0547">Nucleotide-binding</keyword>
<comment type="similarity">
    <text evidence="1">Belongs to the ABC transporter superfamily.</text>
</comment>
<dbReference type="PANTHER" id="PTHR43790">
    <property type="entry name" value="CARBOHYDRATE TRANSPORT ATP-BINDING PROTEIN MG119-RELATED"/>
    <property type="match status" value="1"/>
</dbReference>
<dbReference type="Proteomes" id="UP000332515">
    <property type="component" value="Unassembled WGS sequence"/>
</dbReference>
<dbReference type="SMART" id="SM00382">
    <property type="entry name" value="AAA"/>
    <property type="match status" value="1"/>
</dbReference>
<accession>A0A6A7Y7E3</accession>
<dbReference type="GO" id="GO:0016887">
    <property type="term" value="F:ATP hydrolysis activity"/>
    <property type="evidence" value="ECO:0007669"/>
    <property type="project" value="InterPro"/>
</dbReference>
<protein>
    <submittedName>
        <fullName evidence="5">Sugar ABC transporter ATP-binding protein</fullName>
    </submittedName>
</protein>
<evidence type="ECO:0000256" key="1">
    <source>
        <dbReference type="ARBA" id="ARBA00005417"/>
    </source>
</evidence>
<dbReference type="InterPro" id="IPR017871">
    <property type="entry name" value="ABC_transporter-like_CS"/>
</dbReference>
<name>A0A6A7Y7E3_9HYPH</name>
<dbReference type="Pfam" id="PF00005">
    <property type="entry name" value="ABC_tran"/>
    <property type="match status" value="1"/>
</dbReference>
<dbReference type="PANTHER" id="PTHR43790:SF8">
    <property type="entry name" value="SUGAR ABC TRANSPORTER ATP-BINDING PROTEIN"/>
    <property type="match status" value="1"/>
</dbReference>
<dbReference type="Gene3D" id="3.40.50.300">
    <property type="entry name" value="P-loop containing nucleotide triphosphate hydrolases"/>
    <property type="match status" value="1"/>
</dbReference>
<dbReference type="EMBL" id="VWNA01000003">
    <property type="protein sequence ID" value="MQT15224.1"/>
    <property type="molecule type" value="Genomic_DNA"/>
</dbReference>
<dbReference type="InterPro" id="IPR003593">
    <property type="entry name" value="AAA+_ATPase"/>
</dbReference>
<evidence type="ECO:0000256" key="3">
    <source>
        <dbReference type="ARBA" id="ARBA00022840"/>
    </source>
</evidence>
<dbReference type="InterPro" id="IPR003439">
    <property type="entry name" value="ABC_transporter-like_ATP-bd"/>
</dbReference>
<evidence type="ECO:0000256" key="2">
    <source>
        <dbReference type="ARBA" id="ARBA00022741"/>
    </source>
</evidence>
<evidence type="ECO:0000313" key="6">
    <source>
        <dbReference type="Proteomes" id="UP000332515"/>
    </source>
</evidence>
<feature type="domain" description="ABC transporter" evidence="4">
    <location>
        <begin position="13"/>
        <end position="253"/>
    </location>
</feature>